<sequence>PSETNDMGVNTEAITTAEKSVQINWMHCRSQDAQTKTAAKDVSISPLKFSTSAKYTSPFKTTQSCDKPSRSGRIERNTKTGVEYKLFLTSSIIVQIVDDWMDLAQVEFYEKSM</sequence>
<evidence type="ECO:0000313" key="1">
    <source>
        <dbReference type="EMBL" id="CAH2209169.1"/>
    </source>
</evidence>
<organism evidence="1 2">
    <name type="scientific">Pararge aegeria aegeria</name>
    <dbReference type="NCBI Taxonomy" id="348720"/>
    <lineage>
        <taxon>Eukaryota</taxon>
        <taxon>Metazoa</taxon>
        <taxon>Ecdysozoa</taxon>
        <taxon>Arthropoda</taxon>
        <taxon>Hexapoda</taxon>
        <taxon>Insecta</taxon>
        <taxon>Pterygota</taxon>
        <taxon>Neoptera</taxon>
        <taxon>Endopterygota</taxon>
        <taxon>Lepidoptera</taxon>
        <taxon>Glossata</taxon>
        <taxon>Ditrysia</taxon>
        <taxon>Papilionoidea</taxon>
        <taxon>Nymphalidae</taxon>
        <taxon>Satyrinae</taxon>
        <taxon>Satyrini</taxon>
        <taxon>Parargina</taxon>
        <taxon>Pararge</taxon>
    </lineage>
</organism>
<comment type="caution">
    <text evidence="1">The sequence shown here is derived from an EMBL/GenBank/DDBJ whole genome shotgun (WGS) entry which is preliminary data.</text>
</comment>
<dbReference type="AlphaFoldDB" id="A0A8S4QGP2"/>
<protein>
    <submittedName>
        <fullName evidence="1">Jg823 protein</fullName>
    </submittedName>
</protein>
<reference evidence="1" key="1">
    <citation type="submission" date="2022-03" db="EMBL/GenBank/DDBJ databases">
        <authorList>
            <person name="Lindestad O."/>
        </authorList>
    </citation>
    <scope>NUCLEOTIDE SEQUENCE</scope>
</reference>
<dbReference type="Proteomes" id="UP000838756">
    <property type="component" value="Unassembled WGS sequence"/>
</dbReference>
<dbReference type="EMBL" id="CAKXAJ010005602">
    <property type="protein sequence ID" value="CAH2209169.1"/>
    <property type="molecule type" value="Genomic_DNA"/>
</dbReference>
<gene>
    <name evidence="1" type="primary">jg823</name>
    <name evidence="1" type="ORF">PAEG_LOCUS1570</name>
</gene>
<name>A0A8S4QGP2_9NEOP</name>
<accession>A0A8S4QGP2</accession>
<dbReference type="EMBL" id="CAKXAJ010005602">
    <property type="protein sequence ID" value="CAH2209170.1"/>
    <property type="molecule type" value="Genomic_DNA"/>
</dbReference>
<feature type="non-terminal residue" evidence="1">
    <location>
        <position position="1"/>
    </location>
</feature>
<proteinExistence type="predicted"/>
<keyword evidence="2" id="KW-1185">Reference proteome</keyword>
<evidence type="ECO:0000313" key="2">
    <source>
        <dbReference type="Proteomes" id="UP000838756"/>
    </source>
</evidence>